<dbReference type="Proteomes" id="UP000244867">
    <property type="component" value="Unassembled WGS sequence"/>
</dbReference>
<feature type="transmembrane region" description="Helical" evidence="1">
    <location>
        <begin position="74"/>
        <end position="101"/>
    </location>
</feature>
<proteinExistence type="predicted"/>
<organism evidence="2 3">
    <name type="scientific">Nocardioides currus</name>
    <dbReference type="NCBI Taxonomy" id="2133958"/>
    <lineage>
        <taxon>Bacteria</taxon>
        <taxon>Bacillati</taxon>
        <taxon>Actinomycetota</taxon>
        <taxon>Actinomycetes</taxon>
        <taxon>Propionibacteriales</taxon>
        <taxon>Nocardioidaceae</taxon>
        <taxon>Nocardioides</taxon>
    </lineage>
</organism>
<feature type="transmembrane region" description="Helical" evidence="1">
    <location>
        <begin position="311"/>
        <end position="330"/>
    </location>
</feature>
<feature type="transmembrane region" description="Helical" evidence="1">
    <location>
        <begin position="342"/>
        <end position="363"/>
    </location>
</feature>
<accession>A0A2R7YZM8</accession>
<dbReference type="Pfam" id="PF19877">
    <property type="entry name" value="DUF6350"/>
    <property type="match status" value="1"/>
</dbReference>
<evidence type="ECO:0000256" key="1">
    <source>
        <dbReference type="SAM" id="Phobius"/>
    </source>
</evidence>
<dbReference type="EMBL" id="PYXZ01000002">
    <property type="protein sequence ID" value="PUA81835.1"/>
    <property type="molecule type" value="Genomic_DNA"/>
</dbReference>
<sequence>MTSLLLDRRDRRDRAGSPRAQRPLVLIATLGGAAAALAPLLVCAAVGIIGWFAADAGAHGAPRDGMRMGALAWLMAHGSGITVNGVPVDVVPLGLTAVCAWSMWRIGHRVGDALSSHGPDADRISDGERDLTVPTAVAMFFVGYAVVAVVVATLSATAETAPSVPGVLTWSLAMTLLVAGPAISIGTGRAAIWATFVPAVLRQGLATGLVVLTAFLVVSTLAVLVSLALGVGEAATMMSQLHLGVGEGVVYAVANAAFLPNATMFSGSFLLGPGFAVGANTLVSPGAVVLGPLPLFALLAALPGAGATGPLVSSLVWVPPLVAALATMWWHRRHPAPTWLEAALRGCGGGIVAGVALAVLASVAGGAAGPGRMRHVGPFVPDVLVAAITAFGLGGLVGAVVTLWWQRRRAAEAP</sequence>
<evidence type="ECO:0000313" key="2">
    <source>
        <dbReference type="EMBL" id="PUA81835.1"/>
    </source>
</evidence>
<feature type="transmembrane region" description="Helical" evidence="1">
    <location>
        <begin position="24"/>
        <end position="54"/>
    </location>
</feature>
<dbReference type="AlphaFoldDB" id="A0A2R7YZM8"/>
<feature type="transmembrane region" description="Helical" evidence="1">
    <location>
        <begin position="168"/>
        <end position="192"/>
    </location>
</feature>
<comment type="caution">
    <text evidence="2">The sequence shown here is derived from an EMBL/GenBank/DDBJ whole genome shotgun (WGS) entry which is preliminary data.</text>
</comment>
<feature type="transmembrane region" description="Helical" evidence="1">
    <location>
        <begin position="383"/>
        <end position="405"/>
    </location>
</feature>
<dbReference type="RefSeq" id="WP_108343717.1">
    <property type="nucleotide sequence ID" value="NZ_PYXZ01000002.1"/>
</dbReference>
<dbReference type="OrthoDB" id="3742900at2"/>
<keyword evidence="1" id="KW-0472">Membrane</keyword>
<evidence type="ECO:0000313" key="3">
    <source>
        <dbReference type="Proteomes" id="UP000244867"/>
    </source>
</evidence>
<gene>
    <name evidence="2" type="ORF">C7S10_07180</name>
</gene>
<keyword evidence="1" id="KW-0812">Transmembrane</keyword>
<dbReference type="InterPro" id="IPR045931">
    <property type="entry name" value="DUF6350"/>
</dbReference>
<keyword evidence="3" id="KW-1185">Reference proteome</keyword>
<keyword evidence="1" id="KW-1133">Transmembrane helix</keyword>
<protein>
    <submittedName>
        <fullName evidence="2">Uncharacterized protein</fullName>
    </submittedName>
</protein>
<feature type="transmembrane region" description="Helical" evidence="1">
    <location>
        <begin position="204"/>
        <end position="229"/>
    </location>
</feature>
<feature type="transmembrane region" description="Helical" evidence="1">
    <location>
        <begin position="133"/>
        <end position="156"/>
    </location>
</feature>
<name>A0A2R7YZM8_9ACTN</name>
<reference evidence="2 3" key="1">
    <citation type="submission" date="2018-03" db="EMBL/GenBank/DDBJ databases">
        <authorList>
            <person name="Keele B.F."/>
        </authorList>
    </citation>
    <scope>NUCLEOTIDE SEQUENCE [LARGE SCALE GENOMIC DNA]</scope>
    <source>
        <strain evidence="2 3">IB-3</strain>
    </source>
</reference>